<dbReference type="AlphaFoldDB" id="A0A6G1KAM8"/>
<dbReference type="OrthoDB" id="4364733at2759"/>
<protein>
    <submittedName>
        <fullName evidence="1">Uncharacterized protein</fullName>
    </submittedName>
</protein>
<keyword evidence="2" id="KW-1185">Reference proteome</keyword>
<reference evidence="1" key="1">
    <citation type="journal article" date="2020" name="Stud. Mycol.">
        <title>101 Dothideomycetes genomes: a test case for predicting lifestyles and emergence of pathogens.</title>
        <authorList>
            <person name="Haridas S."/>
            <person name="Albert R."/>
            <person name="Binder M."/>
            <person name="Bloem J."/>
            <person name="Labutti K."/>
            <person name="Salamov A."/>
            <person name="Andreopoulos B."/>
            <person name="Baker S."/>
            <person name="Barry K."/>
            <person name="Bills G."/>
            <person name="Bluhm B."/>
            <person name="Cannon C."/>
            <person name="Castanera R."/>
            <person name="Culley D."/>
            <person name="Daum C."/>
            <person name="Ezra D."/>
            <person name="Gonzalez J."/>
            <person name="Henrissat B."/>
            <person name="Kuo A."/>
            <person name="Liang C."/>
            <person name="Lipzen A."/>
            <person name="Lutzoni F."/>
            <person name="Magnuson J."/>
            <person name="Mondo S."/>
            <person name="Nolan M."/>
            <person name="Ohm R."/>
            <person name="Pangilinan J."/>
            <person name="Park H.-J."/>
            <person name="Ramirez L."/>
            <person name="Alfaro M."/>
            <person name="Sun H."/>
            <person name="Tritt A."/>
            <person name="Yoshinaga Y."/>
            <person name="Zwiers L.-H."/>
            <person name="Turgeon B."/>
            <person name="Goodwin S."/>
            <person name="Spatafora J."/>
            <person name="Crous P."/>
            <person name="Grigoriev I."/>
        </authorList>
    </citation>
    <scope>NUCLEOTIDE SEQUENCE</scope>
    <source>
        <strain evidence="1">CBS 279.74</strain>
    </source>
</reference>
<dbReference type="EMBL" id="MU005770">
    <property type="protein sequence ID" value="KAF2709417.1"/>
    <property type="molecule type" value="Genomic_DNA"/>
</dbReference>
<organism evidence="1 2">
    <name type="scientific">Pleomassaria siparia CBS 279.74</name>
    <dbReference type="NCBI Taxonomy" id="1314801"/>
    <lineage>
        <taxon>Eukaryota</taxon>
        <taxon>Fungi</taxon>
        <taxon>Dikarya</taxon>
        <taxon>Ascomycota</taxon>
        <taxon>Pezizomycotina</taxon>
        <taxon>Dothideomycetes</taxon>
        <taxon>Pleosporomycetidae</taxon>
        <taxon>Pleosporales</taxon>
        <taxon>Pleomassariaceae</taxon>
        <taxon>Pleomassaria</taxon>
    </lineage>
</organism>
<evidence type="ECO:0000313" key="2">
    <source>
        <dbReference type="Proteomes" id="UP000799428"/>
    </source>
</evidence>
<dbReference type="Proteomes" id="UP000799428">
    <property type="component" value="Unassembled WGS sequence"/>
</dbReference>
<sequence>MAESRKRQRTDTVANPRILSAQVSGPVHDLEQCIQVLRQKDPHFLDCFLLQLAQSQPNIASVLRLKYDGLLQHQRSRVCSFDHYSKSVWHTLNSNNTIRKIATEAGSAQNSFGTKQSGLETLRKIGKTICLISNDTLGNEVQQQFSHGGTLLEDAMLAIKMDELQQLADDYCVFEQLGDVIDEYYQDAEDSERRDSLSTRLVYR</sequence>
<accession>A0A6G1KAM8</accession>
<evidence type="ECO:0000313" key="1">
    <source>
        <dbReference type="EMBL" id="KAF2709417.1"/>
    </source>
</evidence>
<gene>
    <name evidence="1" type="ORF">K504DRAFT_502146</name>
</gene>
<name>A0A6G1KAM8_9PLEO</name>
<proteinExistence type="predicted"/>